<protein>
    <submittedName>
        <fullName evidence="7">MFS family permease</fullName>
    </submittedName>
</protein>
<evidence type="ECO:0000256" key="1">
    <source>
        <dbReference type="ARBA" id="ARBA00004651"/>
    </source>
</evidence>
<feature type="transmembrane region" description="Helical" evidence="5">
    <location>
        <begin position="439"/>
        <end position="459"/>
    </location>
</feature>
<feature type="transmembrane region" description="Helical" evidence="5">
    <location>
        <begin position="56"/>
        <end position="79"/>
    </location>
</feature>
<dbReference type="RefSeq" id="WP_179607355.1">
    <property type="nucleotide sequence ID" value="NZ_BAABEH010000001.1"/>
</dbReference>
<feature type="transmembrane region" description="Helical" evidence="5">
    <location>
        <begin position="212"/>
        <end position="233"/>
    </location>
</feature>
<dbReference type="Pfam" id="PF07690">
    <property type="entry name" value="MFS_1"/>
    <property type="match status" value="1"/>
</dbReference>
<feature type="transmembrane region" description="Helical" evidence="5">
    <location>
        <begin position="310"/>
        <end position="331"/>
    </location>
</feature>
<feature type="transmembrane region" description="Helical" evidence="5">
    <location>
        <begin position="277"/>
        <end position="298"/>
    </location>
</feature>
<evidence type="ECO:0000256" key="2">
    <source>
        <dbReference type="ARBA" id="ARBA00022692"/>
    </source>
</evidence>
<dbReference type="InterPro" id="IPR020846">
    <property type="entry name" value="MFS_dom"/>
</dbReference>
<dbReference type="PANTHER" id="PTHR23501:SF154">
    <property type="entry name" value="MULTIDRUG-EFFLUX TRANSPORTER RV1634-RELATED"/>
    <property type="match status" value="1"/>
</dbReference>
<feature type="transmembrane region" description="Helical" evidence="5">
    <location>
        <begin position="239"/>
        <end position="257"/>
    </location>
</feature>
<feature type="transmembrane region" description="Helical" evidence="5">
    <location>
        <begin position="368"/>
        <end position="392"/>
    </location>
</feature>
<dbReference type="Proteomes" id="UP000578352">
    <property type="component" value="Unassembled WGS sequence"/>
</dbReference>
<dbReference type="PANTHER" id="PTHR23501">
    <property type="entry name" value="MAJOR FACILITATOR SUPERFAMILY"/>
    <property type="match status" value="1"/>
</dbReference>
<dbReference type="PRINTS" id="PR01036">
    <property type="entry name" value="TCRTETB"/>
</dbReference>
<evidence type="ECO:0000313" key="7">
    <source>
        <dbReference type="EMBL" id="NYJ24907.1"/>
    </source>
</evidence>
<keyword evidence="3 5" id="KW-1133">Transmembrane helix</keyword>
<dbReference type="GO" id="GO:0005886">
    <property type="term" value="C:plasma membrane"/>
    <property type="evidence" value="ECO:0007669"/>
    <property type="project" value="UniProtKB-SubCell"/>
</dbReference>
<feature type="transmembrane region" description="Helical" evidence="5">
    <location>
        <begin position="86"/>
        <end position="104"/>
    </location>
</feature>
<dbReference type="EMBL" id="JACCFL010000001">
    <property type="protein sequence ID" value="NYJ24907.1"/>
    <property type="molecule type" value="Genomic_DNA"/>
</dbReference>
<sequence>MTTQTTSAPSWRALFRGANGRIVIVLSGSIALYAITTYITGAVLPAMTEQLHGDRLYAWVNTAFLAASIVGSASASALASRFGIRASYLLGFLVFAAGSVLIAVSPTMEVIVAGRAAEGFGGGLLSALAYVAVSITLPAELWGRATALVSAMWGVGGIAGPAVGGLFGTADVWRLPFVLLAGIALALALQAQRSVKTAGGGRSGGGSHRGSIAVPSLLIVLLAVSGFSAAALFDGPARLGWFAASVVLLGMFVIVDARSKTSLLPRATYLRGSDLRWIYLLVAVLAGSVMIEAFIPLFGQTLGGLPPFAAGYLGAVPSVGWTTAQFLSASVASERTKRTVRTVGPVVTLAGFVALAVTPPTSGFGMLWWLPALMAIGAGVGMAFPHLAVAAMSTGRDEGESAQASAGISVVQLLSNTVFTSVCGLLLSTRIAGAAAPQVMATGLAVIVAAGVAVAFTGLRRNRRARSFRR</sequence>
<evidence type="ECO:0000256" key="5">
    <source>
        <dbReference type="SAM" id="Phobius"/>
    </source>
</evidence>
<organism evidence="7 8">
    <name type="scientific">Leifsonia shinshuensis</name>
    <dbReference type="NCBI Taxonomy" id="150026"/>
    <lineage>
        <taxon>Bacteria</taxon>
        <taxon>Bacillati</taxon>
        <taxon>Actinomycetota</taxon>
        <taxon>Actinomycetes</taxon>
        <taxon>Micrococcales</taxon>
        <taxon>Microbacteriaceae</taxon>
        <taxon>Leifsonia</taxon>
    </lineage>
</organism>
<dbReference type="GO" id="GO:0022857">
    <property type="term" value="F:transmembrane transporter activity"/>
    <property type="evidence" value="ECO:0007669"/>
    <property type="project" value="InterPro"/>
</dbReference>
<keyword evidence="2 5" id="KW-0812">Transmembrane</keyword>
<feature type="transmembrane region" description="Helical" evidence="5">
    <location>
        <begin position="110"/>
        <end position="133"/>
    </location>
</feature>
<dbReference type="PROSITE" id="PS50850">
    <property type="entry name" value="MFS"/>
    <property type="match status" value="1"/>
</dbReference>
<feature type="transmembrane region" description="Helical" evidence="5">
    <location>
        <begin position="145"/>
        <end position="167"/>
    </location>
</feature>
<feature type="transmembrane region" description="Helical" evidence="5">
    <location>
        <begin position="343"/>
        <end position="362"/>
    </location>
</feature>
<keyword evidence="4 5" id="KW-0472">Membrane</keyword>
<feature type="transmembrane region" description="Helical" evidence="5">
    <location>
        <begin position="22"/>
        <end position="44"/>
    </location>
</feature>
<proteinExistence type="predicted"/>
<evidence type="ECO:0000259" key="6">
    <source>
        <dbReference type="PROSITE" id="PS50850"/>
    </source>
</evidence>
<accession>A0A853CW76</accession>
<feature type="transmembrane region" description="Helical" evidence="5">
    <location>
        <begin position="404"/>
        <end position="427"/>
    </location>
</feature>
<evidence type="ECO:0000256" key="4">
    <source>
        <dbReference type="ARBA" id="ARBA00023136"/>
    </source>
</evidence>
<dbReference type="Gene3D" id="1.20.1250.20">
    <property type="entry name" value="MFS general substrate transporter like domains"/>
    <property type="match status" value="2"/>
</dbReference>
<dbReference type="SUPFAM" id="SSF103473">
    <property type="entry name" value="MFS general substrate transporter"/>
    <property type="match status" value="1"/>
</dbReference>
<gene>
    <name evidence="7" type="ORF">HNR13_003194</name>
</gene>
<dbReference type="InterPro" id="IPR036259">
    <property type="entry name" value="MFS_trans_sf"/>
</dbReference>
<reference evidence="7 8" key="1">
    <citation type="submission" date="2020-07" db="EMBL/GenBank/DDBJ databases">
        <title>Sequencing the genomes of 1000 actinobacteria strains.</title>
        <authorList>
            <person name="Klenk H.-P."/>
        </authorList>
    </citation>
    <scope>NUCLEOTIDE SEQUENCE [LARGE SCALE GENOMIC DNA]</scope>
    <source>
        <strain evidence="7 8">DSM 15165</strain>
    </source>
</reference>
<evidence type="ECO:0000313" key="8">
    <source>
        <dbReference type="Proteomes" id="UP000578352"/>
    </source>
</evidence>
<feature type="domain" description="Major facilitator superfamily (MFS) profile" evidence="6">
    <location>
        <begin position="22"/>
        <end position="463"/>
    </location>
</feature>
<dbReference type="InterPro" id="IPR011701">
    <property type="entry name" value="MFS"/>
</dbReference>
<comment type="caution">
    <text evidence="7">The sequence shown here is derived from an EMBL/GenBank/DDBJ whole genome shotgun (WGS) entry which is preliminary data.</text>
</comment>
<feature type="transmembrane region" description="Helical" evidence="5">
    <location>
        <begin position="173"/>
        <end position="191"/>
    </location>
</feature>
<dbReference type="AlphaFoldDB" id="A0A853CW76"/>
<name>A0A853CW76_9MICO</name>
<evidence type="ECO:0000256" key="3">
    <source>
        <dbReference type="ARBA" id="ARBA00022989"/>
    </source>
</evidence>
<comment type="subcellular location">
    <subcellularLocation>
        <location evidence="1">Cell membrane</location>
        <topology evidence="1">Multi-pass membrane protein</topology>
    </subcellularLocation>
</comment>